<accession>A0A7X8TRI3</accession>
<dbReference type="AlphaFoldDB" id="A0A7X8TRI3"/>
<sequence length="53" mass="6120">MIDKWLEFYNTERPHQALNMKTPAKAYVSKTMRSLNDALFNSKVVSYLGVKLA</sequence>
<feature type="domain" description="Integrase catalytic" evidence="1">
    <location>
        <begin position="1"/>
        <end position="23"/>
    </location>
</feature>
<evidence type="ECO:0000313" key="3">
    <source>
        <dbReference type="Proteomes" id="UP000535589"/>
    </source>
</evidence>
<reference evidence="2 3" key="1">
    <citation type="submission" date="2020-04" db="EMBL/GenBank/DDBJ databases">
        <title>Vibrio sp. SM6, a novel species isolated from seawater.</title>
        <authorList>
            <person name="Wang X."/>
        </authorList>
    </citation>
    <scope>NUCLEOTIDE SEQUENCE [LARGE SCALE GENOMIC DNA]</scope>
    <source>
        <strain evidence="2 3">SM6</strain>
    </source>
</reference>
<evidence type="ECO:0000259" key="1">
    <source>
        <dbReference type="Pfam" id="PF13683"/>
    </source>
</evidence>
<dbReference type="InterPro" id="IPR001584">
    <property type="entry name" value="Integrase_cat-core"/>
</dbReference>
<keyword evidence="3" id="KW-1185">Reference proteome</keyword>
<name>A0A7X8TRI3_9VIBR</name>
<dbReference type="Proteomes" id="UP000535589">
    <property type="component" value="Unassembled WGS sequence"/>
</dbReference>
<dbReference type="GO" id="GO:0015074">
    <property type="term" value="P:DNA integration"/>
    <property type="evidence" value="ECO:0007669"/>
    <property type="project" value="InterPro"/>
</dbReference>
<protein>
    <submittedName>
        <fullName evidence="2">Transposase</fullName>
    </submittedName>
</protein>
<dbReference type="EMBL" id="JABAIK010000010">
    <property type="protein sequence ID" value="NLS13518.1"/>
    <property type="molecule type" value="Genomic_DNA"/>
</dbReference>
<proteinExistence type="predicted"/>
<gene>
    <name evidence="2" type="ORF">HGP28_11505</name>
</gene>
<comment type="caution">
    <text evidence="2">The sequence shown here is derived from an EMBL/GenBank/DDBJ whole genome shotgun (WGS) entry which is preliminary data.</text>
</comment>
<evidence type="ECO:0000313" key="2">
    <source>
        <dbReference type="EMBL" id="NLS13518.1"/>
    </source>
</evidence>
<dbReference type="Pfam" id="PF13683">
    <property type="entry name" value="rve_3"/>
    <property type="match status" value="1"/>
</dbReference>
<organism evidence="2 3">
    <name type="scientific">Vibrio agarilyticus</name>
    <dbReference type="NCBI Taxonomy" id="2726741"/>
    <lineage>
        <taxon>Bacteria</taxon>
        <taxon>Pseudomonadati</taxon>
        <taxon>Pseudomonadota</taxon>
        <taxon>Gammaproteobacteria</taxon>
        <taxon>Vibrionales</taxon>
        <taxon>Vibrionaceae</taxon>
        <taxon>Vibrio</taxon>
    </lineage>
</organism>